<reference evidence="11 12" key="1">
    <citation type="journal article" date="2012" name="J. Bacteriol.">
        <title>Genome Sequence of Pectin-Degrading Alishewanella agri, Isolated from Landfill Soil.</title>
        <authorList>
            <person name="Kim J."/>
            <person name="Jung J."/>
            <person name="Sung J.S."/>
            <person name="Chun J."/>
            <person name="Park W."/>
        </authorList>
    </citation>
    <scope>NUCLEOTIDE SEQUENCE [LARGE SCALE GENOMIC DNA]</scope>
    <source>
        <strain evidence="11 12">BL06</strain>
    </source>
</reference>
<evidence type="ECO:0000256" key="9">
    <source>
        <dbReference type="RuleBase" id="RU362028"/>
    </source>
</evidence>
<dbReference type="EC" id="5.4.99.-" evidence="9"/>
<dbReference type="PROSITE" id="PS01129">
    <property type="entry name" value="PSI_RLU"/>
    <property type="match status" value="1"/>
</dbReference>
<feature type="domain" description="Pseudouridine synthase RsuA/RluA-like" evidence="10">
    <location>
        <begin position="29"/>
        <end position="175"/>
    </location>
</feature>
<organism evidence="11 12">
    <name type="scientific">Alishewanella agri BL06</name>
    <dbReference type="NCBI Taxonomy" id="1195246"/>
    <lineage>
        <taxon>Bacteria</taxon>
        <taxon>Pseudomonadati</taxon>
        <taxon>Pseudomonadota</taxon>
        <taxon>Gammaproteobacteria</taxon>
        <taxon>Alteromonadales</taxon>
        <taxon>Alteromonadaceae</taxon>
        <taxon>Alishewanella</taxon>
    </lineage>
</organism>
<feature type="active site" evidence="8">
    <location>
        <position position="71"/>
    </location>
</feature>
<evidence type="ECO:0000256" key="3">
    <source>
        <dbReference type="ARBA" id="ARBA00022694"/>
    </source>
</evidence>
<evidence type="ECO:0000256" key="5">
    <source>
        <dbReference type="ARBA" id="ARBA00036184"/>
    </source>
</evidence>
<comment type="function">
    <text evidence="7">Dual specificity enzyme that catalyzes the synthesis of pseudouridine from uracil-746 in 23S ribosomal RNA and from uracil-32 in the anticodon stem and loop of transfer RNAs.</text>
</comment>
<evidence type="ECO:0000256" key="8">
    <source>
        <dbReference type="PIRSR" id="PIRSR606225-1"/>
    </source>
</evidence>
<dbReference type="SUPFAM" id="SSF55120">
    <property type="entry name" value="Pseudouridine synthase"/>
    <property type="match status" value="1"/>
</dbReference>
<dbReference type="CDD" id="cd02869">
    <property type="entry name" value="PseudoU_synth_RluA_like"/>
    <property type="match status" value="1"/>
</dbReference>
<evidence type="ECO:0000256" key="4">
    <source>
        <dbReference type="ARBA" id="ARBA00023235"/>
    </source>
</evidence>
<dbReference type="NCBIfam" id="TIGR00005">
    <property type="entry name" value="rluA_subfam"/>
    <property type="match status" value="1"/>
</dbReference>
<name>I8UAX9_9ALTE</name>
<dbReference type="eggNOG" id="COG0564">
    <property type="taxonomic scope" value="Bacteria"/>
</dbReference>
<evidence type="ECO:0000259" key="10">
    <source>
        <dbReference type="Pfam" id="PF00849"/>
    </source>
</evidence>
<dbReference type="InterPro" id="IPR006224">
    <property type="entry name" value="PsdUridine_synth_RluA-like_CS"/>
</dbReference>
<evidence type="ECO:0000256" key="6">
    <source>
        <dbReference type="ARBA" id="ARBA00036916"/>
    </source>
</evidence>
<dbReference type="GO" id="GO:0160151">
    <property type="term" value="F:tRNA pseudouridine(32) synthase activity"/>
    <property type="evidence" value="ECO:0007669"/>
    <property type="project" value="UniProtKB-EC"/>
</dbReference>
<dbReference type="GO" id="GO:0160142">
    <property type="term" value="F:23S rRNA pseudouridine(746) synthase activity"/>
    <property type="evidence" value="ECO:0007669"/>
    <property type="project" value="UniProtKB-EC"/>
</dbReference>
<comment type="catalytic activity">
    <reaction evidence="6">
        <text>uridine(746) in 23S rRNA = pseudouridine(746) in 23S rRNA</text>
        <dbReference type="Rhea" id="RHEA:42548"/>
        <dbReference type="Rhea" id="RHEA-COMP:10109"/>
        <dbReference type="Rhea" id="RHEA-COMP:10110"/>
        <dbReference type="ChEBI" id="CHEBI:65314"/>
        <dbReference type="ChEBI" id="CHEBI:65315"/>
        <dbReference type="EC" id="5.4.99.29"/>
    </reaction>
</comment>
<comment type="catalytic activity">
    <reaction evidence="9">
        <text>a uridine in RNA = a pseudouridine in RNA</text>
        <dbReference type="Rhea" id="RHEA:48348"/>
        <dbReference type="Rhea" id="RHEA-COMP:12068"/>
        <dbReference type="Rhea" id="RHEA-COMP:12069"/>
        <dbReference type="ChEBI" id="CHEBI:65314"/>
        <dbReference type="ChEBI" id="CHEBI:65315"/>
    </reaction>
</comment>
<dbReference type="InterPro" id="IPR006225">
    <property type="entry name" value="PsdUridine_synth_RluC/D"/>
</dbReference>
<comment type="function">
    <text evidence="9">Responsible for synthesis of pseudouridine from uracil.</text>
</comment>
<proteinExistence type="inferred from homology"/>
<dbReference type="Proteomes" id="UP000035062">
    <property type="component" value="Unassembled WGS sequence"/>
</dbReference>
<dbReference type="STRING" id="1195246.AGRI_01060"/>
<dbReference type="GO" id="GO:0003723">
    <property type="term" value="F:RNA binding"/>
    <property type="evidence" value="ECO:0007669"/>
    <property type="project" value="InterPro"/>
</dbReference>
<dbReference type="GO" id="GO:0008033">
    <property type="term" value="P:tRNA processing"/>
    <property type="evidence" value="ECO:0007669"/>
    <property type="project" value="UniProtKB-KW"/>
</dbReference>
<dbReference type="InterPro" id="IPR006145">
    <property type="entry name" value="PsdUridine_synth_RsuA/RluA"/>
</dbReference>
<evidence type="ECO:0000256" key="1">
    <source>
        <dbReference type="ARBA" id="ARBA00010876"/>
    </source>
</evidence>
<evidence type="ECO:0000313" key="11">
    <source>
        <dbReference type="EMBL" id="EIW90416.1"/>
    </source>
</evidence>
<dbReference type="InterPro" id="IPR020103">
    <property type="entry name" value="PsdUridine_synth_cat_dom_sf"/>
</dbReference>
<dbReference type="GO" id="GO:0000455">
    <property type="term" value="P:enzyme-directed rRNA pseudouridine synthesis"/>
    <property type="evidence" value="ECO:0007669"/>
    <property type="project" value="TreeGrafter"/>
</dbReference>
<evidence type="ECO:0000256" key="2">
    <source>
        <dbReference type="ARBA" id="ARBA00022552"/>
    </source>
</evidence>
<dbReference type="Gene3D" id="3.30.2350.10">
    <property type="entry name" value="Pseudouridine synthase"/>
    <property type="match status" value="1"/>
</dbReference>
<dbReference type="Pfam" id="PF00849">
    <property type="entry name" value="PseudoU_synth_2"/>
    <property type="match status" value="1"/>
</dbReference>
<keyword evidence="3" id="KW-0819">tRNA processing</keyword>
<keyword evidence="4 9" id="KW-0413">Isomerase</keyword>
<evidence type="ECO:0000256" key="7">
    <source>
        <dbReference type="ARBA" id="ARBA00037305"/>
    </source>
</evidence>
<dbReference type="AlphaFoldDB" id="I8UAX9"/>
<dbReference type="InterPro" id="IPR050188">
    <property type="entry name" value="RluA_PseudoU_synthase"/>
</dbReference>
<dbReference type="EMBL" id="AKKU01000001">
    <property type="protein sequence ID" value="EIW90416.1"/>
    <property type="molecule type" value="Genomic_DNA"/>
</dbReference>
<keyword evidence="12" id="KW-1185">Reference proteome</keyword>
<accession>I8UAX9</accession>
<dbReference type="PATRIC" id="fig|1195246.3.peg.215"/>
<comment type="catalytic activity">
    <reaction evidence="5">
        <text>uridine(32) in tRNA = pseudouridine(32) in tRNA</text>
        <dbReference type="Rhea" id="RHEA:42544"/>
        <dbReference type="Rhea" id="RHEA-COMP:10107"/>
        <dbReference type="Rhea" id="RHEA-COMP:10108"/>
        <dbReference type="ChEBI" id="CHEBI:65314"/>
        <dbReference type="ChEBI" id="CHEBI:65315"/>
        <dbReference type="EC" id="5.4.99.28"/>
    </reaction>
</comment>
<comment type="caution">
    <text evidence="11">The sequence shown here is derived from an EMBL/GenBank/DDBJ whole genome shotgun (WGS) entry which is preliminary data.</text>
</comment>
<dbReference type="PANTHER" id="PTHR21600">
    <property type="entry name" value="MITOCHONDRIAL RNA PSEUDOURIDINE SYNTHASE"/>
    <property type="match status" value="1"/>
</dbReference>
<gene>
    <name evidence="11" type="ORF">AGRI_01060</name>
</gene>
<sequence length="239" mass="26198">MPQLSFVMSEFSFYQPPSSPLQILFQDKDLLVVNKPSGLLTNPGRADQLADSLLSRVQAIYPTALLVHRLDLGTSGVVVFALRRNAERELKRQFAERLVKKRYLAVVAGEITSPNGEISLALSADPLQPPRQKVDAAGKPAQTFYQVLAIRNNTSLVELRPVTGRSHQLRVHLAALGHPILGDNFYASPAQAAAAPRLLLHAAELQLLQPYSKQPLCFTADTDFVSADGNWSDRTPVPV</sequence>
<protein>
    <recommendedName>
        <fullName evidence="9">Pseudouridine synthase</fullName>
        <ecNumber evidence="9">5.4.99.-</ecNumber>
    </recommendedName>
</protein>
<comment type="similarity">
    <text evidence="1 9">Belongs to the pseudouridine synthase RluA family.</text>
</comment>
<evidence type="ECO:0000313" key="12">
    <source>
        <dbReference type="Proteomes" id="UP000035062"/>
    </source>
</evidence>
<dbReference type="PANTHER" id="PTHR21600:SF91">
    <property type="entry name" value="DUAL-SPECIFICITY RNA PSEUDOURIDINE SYNTHASE RLUA"/>
    <property type="match status" value="1"/>
</dbReference>
<keyword evidence="2" id="KW-0698">rRNA processing</keyword>